<name>A0A6G1IJW0_9PLEO</name>
<keyword evidence="3" id="KW-1185">Reference proteome</keyword>
<gene>
    <name evidence="2" type="ORF">K458DRAFT_394975</name>
</gene>
<feature type="chain" id="PRO_5026120965" description="Killer toxin Kp4 domain-containing protein" evidence="1">
    <location>
        <begin position="23"/>
        <end position="97"/>
    </location>
</feature>
<sequence length="97" mass="10452">MKTSTLITLFTVTIASPVAVMAKSCVKGGVYCGSSLLRRGNYKAHIVETLEDAGVGTDDWHVQNALFDCLKDGDIRYRAFCDIGCGGTDSTDADYCF</sequence>
<feature type="signal peptide" evidence="1">
    <location>
        <begin position="1"/>
        <end position="22"/>
    </location>
</feature>
<evidence type="ECO:0000256" key="1">
    <source>
        <dbReference type="SAM" id="SignalP"/>
    </source>
</evidence>
<protein>
    <recommendedName>
        <fullName evidence="4">Killer toxin Kp4 domain-containing protein</fullName>
    </recommendedName>
</protein>
<proteinExistence type="predicted"/>
<evidence type="ECO:0000313" key="2">
    <source>
        <dbReference type="EMBL" id="KAF2678435.1"/>
    </source>
</evidence>
<evidence type="ECO:0008006" key="4">
    <source>
        <dbReference type="Google" id="ProtNLM"/>
    </source>
</evidence>
<dbReference type="AlphaFoldDB" id="A0A6G1IJW0"/>
<keyword evidence="1" id="KW-0732">Signal</keyword>
<reference evidence="2" key="1">
    <citation type="journal article" date="2020" name="Stud. Mycol.">
        <title>101 Dothideomycetes genomes: a test case for predicting lifestyles and emergence of pathogens.</title>
        <authorList>
            <person name="Haridas S."/>
            <person name="Albert R."/>
            <person name="Binder M."/>
            <person name="Bloem J."/>
            <person name="Labutti K."/>
            <person name="Salamov A."/>
            <person name="Andreopoulos B."/>
            <person name="Baker S."/>
            <person name="Barry K."/>
            <person name="Bills G."/>
            <person name="Bluhm B."/>
            <person name="Cannon C."/>
            <person name="Castanera R."/>
            <person name="Culley D."/>
            <person name="Daum C."/>
            <person name="Ezra D."/>
            <person name="Gonzalez J."/>
            <person name="Henrissat B."/>
            <person name="Kuo A."/>
            <person name="Liang C."/>
            <person name="Lipzen A."/>
            <person name="Lutzoni F."/>
            <person name="Magnuson J."/>
            <person name="Mondo S."/>
            <person name="Nolan M."/>
            <person name="Ohm R."/>
            <person name="Pangilinan J."/>
            <person name="Park H.-J."/>
            <person name="Ramirez L."/>
            <person name="Alfaro M."/>
            <person name="Sun H."/>
            <person name="Tritt A."/>
            <person name="Yoshinaga Y."/>
            <person name="Zwiers L.-H."/>
            <person name="Turgeon B."/>
            <person name="Goodwin S."/>
            <person name="Spatafora J."/>
            <person name="Crous P."/>
            <person name="Grigoriev I."/>
        </authorList>
    </citation>
    <scope>NUCLEOTIDE SEQUENCE</scope>
    <source>
        <strain evidence="2">CBS 122367</strain>
    </source>
</reference>
<dbReference type="EMBL" id="MU005612">
    <property type="protein sequence ID" value="KAF2678435.1"/>
    <property type="molecule type" value="Genomic_DNA"/>
</dbReference>
<dbReference type="Proteomes" id="UP000799291">
    <property type="component" value="Unassembled WGS sequence"/>
</dbReference>
<evidence type="ECO:0000313" key="3">
    <source>
        <dbReference type="Proteomes" id="UP000799291"/>
    </source>
</evidence>
<organism evidence="2 3">
    <name type="scientific">Lentithecium fluviatile CBS 122367</name>
    <dbReference type="NCBI Taxonomy" id="1168545"/>
    <lineage>
        <taxon>Eukaryota</taxon>
        <taxon>Fungi</taxon>
        <taxon>Dikarya</taxon>
        <taxon>Ascomycota</taxon>
        <taxon>Pezizomycotina</taxon>
        <taxon>Dothideomycetes</taxon>
        <taxon>Pleosporomycetidae</taxon>
        <taxon>Pleosporales</taxon>
        <taxon>Massarineae</taxon>
        <taxon>Lentitheciaceae</taxon>
        <taxon>Lentithecium</taxon>
    </lineage>
</organism>
<accession>A0A6G1IJW0</accession>
<dbReference type="OrthoDB" id="4186099at2759"/>